<reference evidence="1" key="1">
    <citation type="submission" date="2018-02" db="EMBL/GenBank/DDBJ databases">
        <title>Rhizophora mucronata_Transcriptome.</title>
        <authorList>
            <person name="Meera S.P."/>
            <person name="Sreeshan A."/>
            <person name="Augustine A."/>
        </authorList>
    </citation>
    <scope>NUCLEOTIDE SEQUENCE</scope>
    <source>
        <tissue evidence="1">Leaf</tissue>
    </source>
</reference>
<proteinExistence type="predicted"/>
<dbReference type="EMBL" id="GGEC01035654">
    <property type="protein sequence ID" value="MBX16138.1"/>
    <property type="molecule type" value="Transcribed_RNA"/>
</dbReference>
<evidence type="ECO:0000313" key="1">
    <source>
        <dbReference type="EMBL" id="MBX16138.1"/>
    </source>
</evidence>
<name>A0A2P2LDU6_RHIMU</name>
<accession>A0A2P2LDU6</accession>
<sequence length="15" mass="1800">MRMLDQYSAHRASFS</sequence>
<protein>
    <submittedName>
        <fullName evidence="1">Uncharacterized protein LOC105646819</fullName>
    </submittedName>
</protein>
<organism evidence="1">
    <name type="scientific">Rhizophora mucronata</name>
    <name type="common">Asiatic mangrove</name>
    <dbReference type="NCBI Taxonomy" id="61149"/>
    <lineage>
        <taxon>Eukaryota</taxon>
        <taxon>Viridiplantae</taxon>
        <taxon>Streptophyta</taxon>
        <taxon>Embryophyta</taxon>
        <taxon>Tracheophyta</taxon>
        <taxon>Spermatophyta</taxon>
        <taxon>Magnoliopsida</taxon>
        <taxon>eudicotyledons</taxon>
        <taxon>Gunneridae</taxon>
        <taxon>Pentapetalae</taxon>
        <taxon>rosids</taxon>
        <taxon>fabids</taxon>
        <taxon>Malpighiales</taxon>
        <taxon>Rhizophoraceae</taxon>
        <taxon>Rhizophora</taxon>
    </lineage>
</organism>